<comment type="pathway">
    <text evidence="1">Cofactor biosynthesis; tetrahydrofolate biosynthesis; 5,6,7,8-tetrahydrofolate from 7,8-dihydrofolate: step 1/1.</text>
</comment>
<dbReference type="Pfam" id="PF00186">
    <property type="entry name" value="DHFR_1"/>
    <property type="match status" value="1"/>
</dbReference>
<sequence>MIGVENHLPWRLKTDLDIFRRRTEGHAIIMGRKTFESVGRPLPRRMNIVLSRTKFADSSNLVWADSVSTAIYLADNYSILNFKKQFFVVGGENVYRALASYINKVFVTEVQCGPINGDAKFDIEFNKNDWQLFRSVSYPKSLSDECEFDVKCYLKRRKEFRSQSVEKFIRERPELARFVGPYLVGVKNSDALSLDQMKLL</sequence>
<keyword evidence="5" id="KW-0521">NADP</keyword>
<dbReference type="InterPro" id="IPR024072">
    <property type="entry name" value="DHFR-like_dom_sf"/>
</dbReference>
<feature type="domain" description="DHFR" evidence="8">
    <location>
        <begin position="1"/>
        <end position="159"/>
    </location>
</feature>
<dbReference type="AlphaFoldDB" id="A0A7W6ECQ8"/>
<keyword evidence="6 9" id="KW-0560">Oxidoreductase</keyword>
<dbReference type="GO" id="GO:0006730">
    <property type="term" value="P:one-carbon metabolic process"/>
    <property type="evidence" value="ECO:0007669"/>
    <property type="project" value="UniProtKB-KW"/>
</dbReference>
<dbReference type="GO" id="GO:0004146">
    <property type="term" value="F:dihydrofolate reductase activity"/>
    <property type="evidence" value="ECO:0007669"/>
    <property type="project" value="UniProtKB-EC"/>
</dbReference>
<evidence type="ECO:0000313" key="10">
    <source>
        <dbReference type="Proteomes" id="UP000542776"/>
    </source>
</evidence>
<evidence type="ECO:0000259" key="8">
    <source>
        <dbReference type="PROSITE" id="PS51330"/>
    </source>
</evidence>
<dbReference type="GO" id="GO:0046452">
    <property type="term" value="P:dihydrofolate metabolic process"/>
    <property type="evidence" value="ECO:0007669"/>
    <property type="project" value="TreeGrafter"/>
</dbReference>
<evidence type="ECO:0000256" key="4">
    <source>
        <dbReference type="ARBA" id="ARBA00022563"/>
    </source>
</evidence>
<evidence type="ECO:0000256" key="7">
    <source>
        <dbReference type="ARBA" id="ARBA00025067"/>
    </source>
</evidence>
<dbReference type="PANTHER" id="PTHR48069">
    <property type="entry name" value="DIHYDROFOLATE REDUCTASE"/>
    <property type="match status" value="1"/>
</dbReference>
<keyword evidence="4" id="KW-0554">One-carbon metabolism</keyword>
<dbReference type="PRINTS" id="PR00070">
    <property type="entry name" value="DHFR"/>
</dbReference>
<reference evidence="9 10" key="1">
    <citation type="submission" date="2020-08" db="EMBL/GenBank/DDBJ databases">
        <title>Genomic Encyclopedia of Type Strains, Phase IV (KMG-IV): sequencing the most valuable type-strain genomes for metagenomic binning, comparative biology and taxonomic classification.</title>
        <authorList>
            <person name="Goeker M."/>
        </authorList>
    </citation>
    <scope>NUCLEOTIDE SEQUENCE [LARGE SCALE GENOMIC DNA]</scope>
    <source>
        <strain evidence="9 10">DSM 102238</strain>
    </source>
</reference>
<comment type="caution">
    <text evidence="9">The sequence shown here is derived from an EMBL/GenBank/DDBJ whole genome shotgun (WGS) entry which is preliminary data.</text>
</comment>
<dbReference type="GO" id="GO:0050661">
    <property type="term" value="F:NADP binding"/>
    <property type="evidence" value="ECO:0007669"/>
    <property type="project" value="InterPro"/>
</dbReference>
<dbReference type="SUPFAM" id="SSF53597">
    <property type="entry name" value="Dihydrofolate reductase-like"/>
    <property type="match status" value="1"/>
</dbReference>
<dbReference type="CDD" id="cd00209">
    <property type="entry name" value="DHFR"/>
    <property type="match status" value="1"/>
</dbReference>
<dbReference type="UniPathway" id="UPA00077">
    <property type="reaction ID" value="UER00158"/>
</dbReference>
<dbReference type="EC" id="1.5.1.3" evidence="3"/>
<organism evidence="9 10">
    <name type="scientific">Aureimonas pseudogalii</name>
    <dbReference type="NCBI Taxonomy" id="1744844"/>
    <lineage>
        <taxon>Bacteria</taxon>
        <taxon>Pseudomonadati</taxon>
        <taxon>Pseudomonadota</taxon>
        <taxon>Alphaproteobacteria</taxon>
        <taxon>Hyphomicrobiales</taxon>
        <taxon>Aurantimonadaceae</taxon>
        <taxon>Aureimonas</taxon>
    </lineage>
</organism>
<gene>
    <name evidence="9" type="ORF">GGR04_002325</name>
</gene>
<dbReference type="PROSITE" id="PS51330">
    <property type="entry name" value="DHFR_2"/>
    <property type="match status" value="1"/>
</dbReference>
<dbReference type="EMBL" id="JACIEK010000005">
    <property type="protein sequence ID" value="MBB3998484.1"/>
    <property type="molecule type" value="Genomic_DNA"/>
</dbReference>
<keyword evidence="10" id="KW-1185">Reference proteome</keyword>
<comment type="similarity">
    <text evidence="2">Belongs to the dihydrofolate reductase family.</text>
</comment>
<evidence type="ECO:0000256" key="6">
    <source>
        <dbReference type="ARBA" id="ARBA00023002"/>
    </source>
</evidence>
<evidence type="ECO:0000256" key="2">
    <source>
        <dbReference type="ARBA" id="ARBA00009539"/>
    </source>
</evidence>
<dbReference type="InterPro" id="IPR012259">
    <property type="entry name" value="DHFR"/>
</dbReference>
<dbReference type="GO" id="GO:0046655">
    <property type="term" value="P:folic acid metabolic process"/>
    <property type="evidence" value="ECO:0007669"/>
    <property type="project" value="TreeGrafter"/>
</dbReference>
<proteinExistence type="inferred from homology"/>
<evidence type="ECO:0000256" key="3">
    <source>
        <dbReference type="ARBA" id="ARBA00012856"/>
    </source>
</evidence>
<evidence type="ECO:0000256" key="1">
    <source>
        <dbReference type="ARBA" id="ARBA00004903"/>
    </source>
</evidence>
<dbReference type="PANTHER" id="PTHR48069:SF3">
    <property type="entry name" value="DIHYDROFOLATE REDUCTASE"/>
    <property type="match status" value="1"/>
</dbReference>
<dbReference type="GO" id="GO:0046654">
    <property type="term" value="P:tetrahydrofolate biosynthetic process"/>
    <property type="evidence" value="ECO:0007669"/>
    <property type="project" value="UniProtKB-UniPathway"/>
</dbReference>
<protein>
    <recommendedName>
        <fullName evidence="3">dihydrofolate reductase</fullName>
        <ecNumber evidence="3">1.5.1.3</ecNumber>
    </recommendedName>
</protein>
<evidence type="ECO:0000313" key="9">
    <source>
        <dbReference type="EMBL" id="MBB3998484.1"/>
    </source>
</evidence>
<name>A0A7W6ECQ8_9HYPH</name>
<comment type="function">
    <text evidence="7">Key enzyme in folate metabolism. Catalyzes an essential reaction for de novo glycine and purine synthesis, and for DNA precursor synthesis.</text>
</comment>
<accession>A0A7W6ECQ8</accession>
<dbReference type="InterPro" id="IPR001796">
    <property type="entry name" value="DHFR_dom"/>
</dbReference>
<evidence type="ECO:0000256" key="5">
    <source>
        <dbReference type="ARBA" id="ARBA00022857"/>
    </source>
</evidence>
<dbReference type="Proteomes" id="UP000542776">
    <property type="component" value="Unassembled WGS sequence"/>
</dbReference>
<dbReference type="Gene3D" id="3.40.430.10">
    <property type="entry name" value="Dihydrofolate Reductase, subunit A"/>
    <property type="match status" value="1"/>
</dbReference>